<sequence>MEAAAAEEKENKKVFVVVPAEPRAGRSTLSWALGHLCGGGATTVVITHVHVPPQMIPVMGGRFHASKLSPEQVSSSRMMEREKAEKMLDDYVHQCSKLKVKCETLVIEKEDVASGLLQLIGLHGITELVVSAAADRQYSRKLDRPMCRTAAAIMQRADPSCKIWFVCKEQLVCTRDTELETPSALLTAPLLPNPDHEVLQVSTSQEEEDDDDAIEIELGFHDELSEARRAAEDLMNRALQESRRRQKADEDVASSLHKAEVHKELYLQEVKKREELEAALVRAEREISELRQAIQRITGEEEPQEQQATATQSMILGQPGIVSGEPEAVLCHCQCQRKLAASWSPSSVIPSCPHLDEDGFTCEAGGAGCCCWLDGMSSPVGAAQPLALPEFALRAVVQDYVRQQQQRCPFP</sequence>
<protein>
    <submittedName>
        <fullName evidence="1">Uncharacterized protein</fullName>
    </submittedName>
</protein>
<keyword evidence="2" id="KW-1185">Reference proteome</keyword>
<proteinExistence type="predicted"/>
<dbReference type="EnsemblPlants" id="AVESA.00010b.r2.1CG0085730.1">
    <property type="protein sequence ID" value="AVESA.00010b.r2.1CG0085730.1.CDS"/>
    <property type="gene ID" value="AVESA.00010b.r2.1CG0085730"/>
</dbReference>
<evidence type="ECO:0000313" key="1">
    <source>
        <dbReference type="EnsemblPlants" id="AVESA.00010b.r2.1CG0085730.1.CDS"/>
    </source>
</evidence>
<name>A0ACD5TMQ2_AVESA</name>
<reference evidence="1" key="1">
    <citation type="submission" date="2021-05" db="EMBL/GenBank/DDBJ databases">
        <authorList>
            <person name="Scholz U."/>
            <person name="Mascher M."/>
            <person name="Fiebig A."/>
        </authorList>
    </citation>
    <scope>NUCLEOTIDE SEQUENCE [LARGE SCALE GENOMIC DNA]</scope>
</reference>
<accession>A0ACD5TMQ2</accession>
<organism evidence="1 2">
    <name type="scientific">Avena sativa</name>
    <name type="common">Oat</name>
    <dbReference type="NCBI Taxonomy" id="4498"/>
    <lineage>
        <taxon>Eukaryota</taxon>
        <taxon>Viridiplantae</taxon>
        <taxon>Streptophyta</taxon>
        <taxon>Embryophyta</taxon>
        <taxon>Tracheophyta</taxon>
        <taxon>Spermatophyta</taxon>
        <taxon>Magnoliopsida</taxon>
        <taxon>Liliopsida</taxon>
        <taxon>Poales</taxon>
        <taxon>Poaceae</taxon>
        <taxon>BOP clade</taxon>
        <taxon>Pooideae</taxon>
        <taxon>Poodae</taxon>
        <taxon>Poeae</taxon>
        <taxon>Poeae Chloroplast Group 1 (Aveneae type)</taxon>
        <taxon>Aveninae</taxon>
        <taxon>Avena</taxon>
    </lineage>
</organism>
<reference evidence="1" key="2">
    <citation type="submission" date="2025-09" db="UniProtKB">
        <authorList>
            <consortium name="EnsemblPlants"/>
        </authorList>
    </citation>
    <scope>IDENTIFICATION</scope>
</reference>
<evidence type="ECO:0000313" key="2">
    <source>
        <dbReference type="Proteomes" id="UP001732700"/>
    </source>
</evidence>
<dbReference type="Proteomes" id="UP001732700">
    <property type="component" value="Chromosome 1C"/>
</dbReference>